<dbReference type="GO" id="GO:1990281">
    <property type="term" value="C:efflux pump complex"/>
    <property type="evidence" value="ECO:0007669"/>
    <property type="project" value="TreeGrafter"/>
</dbReference>
<feature type="domain" description="Multidrug resistance protein MdtA-like alpha-helical hairpin" evidence="4">
    <location>
        <begin position="115"/>
        <end position="176"/>
    </location>
</feature>
<evidence type="ECO:0000259" key="4">
    <source>
        <dbReference type="Pfam" id="PF25876"/>
    </source>
</evidence>
<dbReference type="InterPro" id="IPR058624">
    <property type="entry name" value="MdtA-like_HH"/>
</dbReference>
<dbReference type="Pfam" id="PF25876">
    <property type="entry name" value="HH_MFP_RND"/>
    <property type="match status" value="1"/>
</dbReference>
<dbReference type="KEGG" id="daf:Desaf_2000"/>
<dbReference type="FunFam" id="2.40.30.170:FF:000010">
    <property type="entry name" value="Efflux RND transporter periplasmic adaptor subunit"/>
    <property type="match status" value="1"/>
</dbReference>
<dbReference type="RefSeq" id="WP_014260078.1">
    <property type="nucleotide sequence ID" value="NC_016629.1"/>
</dbReference>
<evidence type="ECO:0000256" key="1">
    <source>
        <dbReference type="ARBA" id="ARBA00009477"/>
    </source>
</evidence>
<feature type="coiled-coil region" evidence="2">
    <location>
        <begin position="115"/>
        <end position="173"/>
    </location>
</feature>
<dbReference type="AlphaFoldDB" id="F3Z385"/>
<feature type="chain" id="PRO_5003304758" evidence="3">
    <location>
        <begin position="30"/>
        <end position="363"/>
    </location>
</feature>
<dbReference type="InterPro" id="IPR058792">
    <property type="entry name" value="Beta-barrel_RND_2"/>
</dbReference>
<comment type="similarity">
    <text evidence="1">Belongs to the membrane fusion protein (MFP) (TC 8.A.1) family.</text>
</comment>
<dbReference type="Gene3D" id="2.40.30.170">
    <property type="match status" value="1"/>
</dbReference>
<keyword evidence="9" id="KW-1185">Reference proteome</keyword>
<dbReference type="GO" id="GO:0015562">
    <property type="term" value="F:efflux transmembrane transporter activity"/>
    <property type="evidence" value="ECO:0007669"/>
    <property type="project" value="TreeGrafter"/>
</dbReference>
<dbReference type="EMBL" id="CP003221">
    <property type="protein sequence ID" value="EGJ50329.1"/>
    <property type="molecule type" value="Genomic_DNA"/>
</dbReference>
<reference evidence="8 9" key="1">
    <citation type="journal article" date="2011" name="J. Bacteriol.">
        <title>Genome sequence of the mercury-methylating and pleomorphic Desulfovibrio africanus Strain Walvis Bay.</title>
        <authorList>
            <person name="Brown S.D."/>
            <person name="Wall J.D."/>
            <person name="Kucken A.M."/>
            <person name="Gilmour C.C."/>
            <person name="Podar M."/>
            <person name="Brandt C.C."/>
            <person name="Teshima H."/>
            <person name="Detter J.C."/>
            <person name="Han C.S."/>
            <person name="Land M.L."/>
            <person name="Lucas S."/>
            <person name="Han J."/>
            <person name="Pennacchio L."/>
            <person name="Nolan M."/>
            <person name="Pitluck S."/>
            <person name="Woyke T."/>
            <person name="Goodwin L."/>
            <person name="Palumbo A.V."/>
            <person name="Elias D.A."/>
        </authorList>
    </citation>
    <scope>NUCLEOTIDE SEQUENCE [LARGE SCALE GENOMIC DNA]</scope>
    <source>
        <strain evidence="8 9">Walvis Bay</strain>
    </source>
</reference>
<dbReference type="Gene3D" id="1.10.287.470">
    <property type="entry name" value="Helix hairpin bin"/>
    <property type="match status" value="1"/>
</dbReference>
<evidence type="ECO:0000256" key="3">
    <source>
        <dbReference type="SAM" id="SignalP"/>
    </source>
</evidence>
<evidence type="ECO:0000259" key="7">
    <source>
        <dbReference type="Pfam" id="PF25989"/>
    </source>
</evidence>
<dbReference type="InterPro" id="IPR006143">
    <property type="entry name" value="RND_pump_MFP"/>
</dbReference>
<dbReference type="Gene3D" id="2.40.420.20">
    <property type="match status" value="1"/>
</dbReference>
<feature type="domain" description="Multidrug resistance protein MdtA-like barrel-sandwich hybrid" evidence="5">
    <location>
        <begin position="91"/>
        <end position="208"/>
    </location>
</feature>
<dbReference type="PANTHER" id="PTHR30469:SF15">
    <property type="entry name" value="HLYD FAMILY OF SECRETION PROTEINS"/>
    <property type="match status" value="1"/>
</dbReference>
<evidence type="ECO:0000259" key="6">
    <source>
        <dbReference type="Pfam" id="PF25954"/>
    </source>
</evidence>
<dbReference type="Pfam" id="PF25917">
    <property type="entry name" value="BSH_RND"/>
    <property type="match status" value="1"/>
</dbReference>
<evidence type="ECO:0000256" key="2">
    <source>
        <dbReference type="SAM" id="Coils"/>
    </source>
</evidence>
<name>F3Z385_DESAF</name>
<dbReference type="InterPro" id="IPR058625">
    <property type="entry name" value="MdtA-like_BSH"/>
</dbReference>
<dbReference type="NCBIfam" id="TIGR01730">
    <property type="entry name" value="RND_mfp"/>
    <property type="match status" value="1"/>
</dbReference>
<organism evidence="8 9">
    <name type="scientific">Desulfocurvibacter africanus subsp. africanus str. Walvis Bay</name>
    <dbReference type="NCBI Taxonomy" id="690850"/>
    <lineage>
        <taxon>Bacteria</taxon>
        <taxon>Pseudomonadati</taxon>
        <taxon>Thermodesulfobacteriota</taxon>
        <taxon>Desulfovibrionia</taxon>
        <taxon>Desulfovibrionales</taxon>
        <taxon>Desulfovibrionaceae</taxon>
        <taxon>Desulfocurvibacter</taxon>
    </lineage>
</organism>
<dbReference type="Pfam" id="PF25989">
    <property type="entry name" value="YknX_C"/>
    <property type="match status" value="1"/>
</dbReference>
<gene>
    <name evidence="8" type="ORF">Desaf_2000</name>
</gene>
<feature type="domain" description="CusB-like beta-barrel" evidence="6">
    <location>
        <begin position="217"/>
        <end position="288"/>
    </location>
</feature>
<dbReference type="Proteomes" id="UP000007844">
    <property type="component" value="Chromosome"/>
</dbReference>
<sequence length="363" mass="38970">MPMRTPIHKARALPLAGSQLLLPTLLCLAALSLAGCGGDKAKADTPTAQTAPNPVAVSVAVIKPMAMRDVLTLPGDTEASEDVVLSAERGGRVEWIGPEEGERVRKGQLIAKIDLSALNASLRKAQASYELAKDQSERRKSLYEQAFISREELDKAETELRLAKSGLDEAQVAYDQGLVHSPIDGVVNELHVDPGEFVAEGAPVAEVVNTDIIDVRLGVPELDVRHLSMGQPVLVTVDAYPGQAWEGRITFLAYKASSSTRTFSTKVTVANGDGRIRPGMIARASLQRRLVPDALGVPLFCLLDKGGERLVYVEEDGIAKARTVSLGIIEADRVQVLEGLTAGDRIIVNGQNMVEEGMRVVVR</sequence>
<dbReference type="Gene3D" id="2.40.50.100">
    <property type="match status" value="1"/>
</dbReference>
<dbReference type="STRING" id="690850.Desaf_2000"/>
<dbReference type="HOGENOM" id="CLU_018816_1_2_7"/>
<keyword evidence="2" id="KW-0175">Coiled coil</keyword>
<dbReference type="InterPro" id="IPR058637">
    <property type="entry name" value="YknX-like_C"/>
</dbReference>
<evidence type="ECO:0000259" key="5">
    <source>
        <dbReference type="Pfam" id="PF25917"/>
    </source>
</evidence>
<dbReference type="eggNOG" id="COG0845">
    <property type="taxonomic scope" value="Bacteria"/>
</dbReference>
<evidence type="ECO:0000313" key="8">
    <source>
        <dbReference type="EMBL" id="EGJ50329.1"/>
    </source>
</evidence>
<evidence type="ECO:0000313" key="9">
    <source>
        <dbReference type="Proteomes" id="UP000007844"/>
    </source>
</evidence>
<accession>F3Z385</accession>
<protein>
    <submittedName>
        <fullName evidence="8">Efflux transporter, RND family, MFP subunit</fullName>
    </submittedName>
</protein>
<feature type="signal peptide" evidence="3">
    <location>
        <begin position="1"/>
        <end position="29"/>
    </location>
</feature>
<feature type="domain" description="YknX-like C-terminal permuted SH3-like" evidence="7">
    <location>
        <begin position="295"/>
        <end position="361"/>
    </location>
</feature>
<dbReference type="SUPFAM" id="SSF111369">
    <property type="entry name" value="HlyD-like secretion proteins"/>
    <property type="match status" value="1"/>
</dbReference>
<dbReference type="PANTHER" id="PTHR30469">
    <property type="entry name" value="MULTIDRUG RESISTANCE PROTEIN MDTA"/>
    <property type="match status" value="1"/>
</dbReference>
<keyword evidence="3" id="KW-0732">Signal</keyword>
<dbReference type="Pfam" id="PF25954">
    <property type="entry name" value="Beta-barrel_RND_2"/>
    <property type="match status" value="1"/>
</dbReference>
<proteinExistence type="inferred from homology"/>